<dbReference type="PANTHER" id="PTHR30146:SF148">
    <property type="entry name" value="HTH-TYPE TRANSCRIPTIONAL REPRESSOR PURR-RELATED"/>
    <property type="match status" value="1"/>
</dbReference>
<feature type="domain" description="HTH cro/C1-type" evidence="6">
    <location>
        <begin position="3"/>
        <end position="54"/>
    </location>
</feature>
<evidence type="ECO:0000256" key="1">
    <source>
        <dbReference type="ARBA" id="ARBA00022491"/>
    </source>
</evidence>
<name>A0A4V3TV78_9ENTE</name>
<dbReference type="PROSITE" id="PS50932">
    <property type="entry name" value="HTH_LACI_2"/>
    <property type="match status" value="1"/>
</dbReference>
<proteinExistence type="predicted"/>
<keyword evidence="8" id="KW-1185">Reference proteome</keyword>
<evidence type="ECO:0000313" key="8">
    <source>
        <dbReference type="Proteomes" id="UP000310506"/>
    </source>
</evidence>
<gene>
    <name evidence="7" type="ORF">ESZ54_02930</name>
</gene>
<dbReference type="PANTHER" id="PTHR30146">
    <property type="entry name" value="LACI-RELATED TRANSCRIPTIONAL REPRESSOR"/>
    <property type="match status" value="1"/>
</dbReference>
<evidence type="ECO:0000259" key="6">
    <source>
        <dbReference type="PROSITE" id="PS50943"/>
    </source>
</evidence>
<dbReference type="InterPro" id="IPR010982">
    <property type="entry name" value="Lambda_DNA-bd_dom_sf"/>
</dbReference>
<comment type="caution">
    <text evidence="7">The sequence shown here is derived from an EMBL/GenBank/DDBJ whole genome shotgun (WGS) entry which is preliminary data.</text>
</comment>
<evidence type="ECO:0000256" key="4">
    <source>
        <dbReference type="ARBA" id="ARBA00023163"/>
    </source>
</evidence>
<dbReference type="SMART" id="SM00354">
    <property type="entry name" value="HTH_LACI"/>
    <property type="match status" value="1"/>
</dbReference>
<evidence type="ECO:0000259" key="5">
    <source>
        <dbReference type="PROSITE" id="PS50932"/>
    </source>
</evidence>
<evidence type="ECO:0000313" key="7">
    <source>
        <dbReference type="EMBL" id="THB61869.1"/>
    </source>
</evidence>
<dbReference type="AlphaFoldDB" id="A0A4V3TV78"/>
<dbReference type="Pfam" id="PF00356">
    <property type="entry name" value="LacI"/>
    <property type="match status" value="1"/>
</dbReference>
<dbReference type="InterPro" id="IPR046335">
    <property type="entry name" value="LacI/GalR-like_sensor"/>
</dbReference>
<dbReference type="OrthoDB" id="9775106at2"/>
<dbReference type="SUPFAM" id="SSF47413">
    <property type="entry name" value="lambda repressor-like DNA-binding domains"/>
    <property type="match status" value="1"/>
</dbReference>
<dbReference type="InterPro" id="IPR000843">
    <property type="entry name" value="HTH_LacI"/>
</dbReference>
<reference evidence="7 8" key="1">
    <citation type="submission" date="2019-01" db="EMBL/GenBank/DDBJ databases">
        <title>Vagococcus silagei sp. nov. isolated from brewer's grain.</title>
        <authorList>
            <person name="Guu J.-R."/>
        </authorList>
    </citation>
    <scope>NUCLEOTIDE SEQUENCE [LARGE SCALE GENOMIC DNA]</scope>
    <source>
        <strain evidence="7 8">2B-2</strain>
    </source>
</reference>
<keyword evidence="1" id="KW-0678">Repressor</keyword>
<dbReference type="PROSITE" id="PS50943">
    <property type="entry name" value="HTH_CROC1"/>
    <property type="match status" value="1"/>
</dbReference>
<keyword evidence="3" id="KW-0238">DNA-binding</keyword>
<keyword evidence="2" id="KW-0805">Transcription regulation</keyword>
<dbReference type="Pfam" id="PF13377">
    <property type="entry name" value="Peripla_BP_3"/>
    <property type="match status" value="1"/>
</dbReference>
<dbReference type="Proteomes" id="UP000310506">
    <property type="component" value="Unassembled WGS sequence"/>
</dbReference>
<dbReference type="Gene3D" id="3.40.50.2300">
    <property type="match status" value="2"/>
</dbReference>
<dbReference type="GO" id="GO:0000976">
    <property type="term" value="F:transcription cis-regulatory region binding"/>
    <property type="evidence" value="ECO:0007669"/>
    <property type="project" value="TreeGrafter"/>
</dbReference>
<dbReference type="EMBL" id="SDGV01000006">
    <property type="protein sequence ID" value="THB61869.1"/>
    <property type="molecule type" value="Genomic_DNA"/>
</dbReference>
<dbReference type="RefSeq" id="WP_136136188.1">
    <property type="nucleotide sequence ID" value="NZ_SDGV01000006.1"/>
</dbReference>
<dbReference type="PROSITE" id="PS00356">
    <property type="entry name" value="HTH_LACI_1"/>
    <property type="match status" value="1"/>
</dbReference>
<dbReference type="Gene3D" id="1.10.260.40">
    <property type="entry name" value="lambda repressor-like DNA-binding domains"/>
    <property type="match status" value="1"/>
</dbReference>
<feature type="domain" description="HTH lacI-type" evidence="5">
    <location>
        <begin position="5"/>
        <end position="60"/>
    </location>
</feature>
<accession>A0A4V3TV78</accession>
<dbReference type="SUPFAM" id="SSF53822">
    <property type="entry name" value="Periplasmic binding protein-like I"/>
    <property type="match status" value="1"/>
</dbReference>
<dbReference type="InterPro" id="IPR028082">
    <property type="entry name" value="Peripla_BP_I"/>
</dbReference>
<organism evidence="7 8">
    <name type="scientific">Vagococcus silagei</name>
    <dbReference type="NCBI Taxonomy" id="2508885"/>
    <lineage>
        <taxon>Bacteria</taxon>
        <taxon>Bacillati</taxon>
        <taxon>Bacillota</taxon>
        <taxon>Bacilli</taxon>
        <taxon>Lactobacillales</taxon>
        <taxon>Enterococcaceae</taxon>
        <taxon>Vagococcus</taxon>
    </lineage>
</organism>
<protein>
    <submittedName>
        <fullName evidence="7">LacI family transcriptional regulator</fullName>
    </submittedName>
</protein>
<sequence length="334" mass="37973">MLKKITIKDIANIVGVSTTTVSQILNNKGQRFSEETKQKVFQAVEKYDYSPDYFAKNMVQRESRTVGMIVPDVTDLFFSKVIEGVETYLNRKDYMLLLCNSKHSTEMERGFIKQLQNRSVAGIILASPNALELEKKMKHLPYILIDRGLNTREQGNILVNEYDGFYNSVKYLIDAGHTKIGMLTNETGYYEMTDRFVAYQKCLKDHGLEFHSEFVEDGPVTIHGGYVATRELLKRADISALCCGNDQMAIGAYRAAFDQGIVIPDDLSIIGFDNLEITGYLNPPLTTVEQPAFDIGYTAAEYMLHAINFPDKMIPNKLYQTKFILRDSVKVFDR</sequence>
<dbReference type="CDD" id="cd01392">
    <property type="entry name" value="HTH_LacI"/>
    <property type="match status" value="1"/>
</dbReference>
<evidence type="ECO:0000256" key="3">
    <source>
        <dbReference type="ARBA" id="ARBA00023125"/>
    </source>
</evidence>
<dbReference type="InterPro" id="IPR001387">
    <property type="entry name" value="Cro/C1-type_HTH"/>
</dbReference>
<evidence type="ECO:0000256" key="2">
    <source>
        <dbReference type="ARBA" id="ARBA00023015"/>
    </source>
</evidence>
<dbReference type="GO" id="GO:0003700">
    <property type="term" value="F:DNA-binding transcription factor activity"/>
    <property type="evidence" value="ECO:0007669"/>
    <property type="project" value="TreeGrafter"/>
</dbReference>
<keyword evidence="4" id="KW-0804">Transcription</keyword>